<keyword evidence="2" id="KW-1185">Reference proteome</keyword>
<evidence type="ECO:0000313" key="1">
    <source>
        <dbReference type="EMBL" id="VTR93341.1"/>
    </source>
</evidence>
<reference evidence="1 2" key="1">
    <citation type="submission" date="2019-05" db="EMBL/GenBank/DDBJ databases">
        <authorList>
            <consortium name="Science for Life Laboratories"/>
        </authorList>
    </citation>
    <scope>NUCLEOTIDE SEQUENCE [LARGE SCALE GENOMIC DNA]</scope>
    <source>
        <strain evidence="1">Soil9</strain>
    </source>
</reference>
<gene>
    <name evidence="1" type="ORF">SOIL9_43730</name>
</gene>
<dbReference type="Proteomes" id="UP000464178">
    <property type="component" value="Chromosome"/>
</dbReference>
<name>A0A6P2CWI0_9BACT</name>
<dbReference type="KEGG" id="gms:SOIL9_43730"/>
<sequence length="182" mass="21265">MGRVKELLFDELDQEAILDRANALAEFRRAKAEEAEARLVQEREWVGRHPAEWGEWLRLQPLLFLPITFGDTERFDFPQFLLEVGPRPFSNGTVQQKDVTLPYRPGNLVWVKERRSKVEARPVESPYLTVAEAAAYCRRSPKTVLNHHSLCDIRSMPGTRPPLFRREDLDQWLSARRKSRRA</sequence>
<organism evidence="1 2">
    <name type="scientific">Gemmata massiliana</name>
    <dbReference type="NCBI Taxonomy" id="1210884"/>
    <lineage>
        <taxon>Bacteria</taxon>
        <taxon>Pseudomonadati</taxon>
        <taxon>Planctomycetota</taxon>
        <taxon>Planctomycetia</taxon>
        <taxon>Gemmatales</taxon>
        <taxon>Gemmataceae</taxon>
        <taxon>Gemmata</taxon>
    </lineage>
</organism>
<protein>
    <recommendedName>
        <fullName evidence="3">Helix-turn-helix domain-containing protein</fullName>
    </recommendedName>
</protein>
<proteinExistence type="predicted"/>
<evidence type="ECO:0000313" key="2">
    <source>
        <dbReference type="Proteomes" id="UP000464178"/>
    </source>
</evidence>
<evidence type="ECO:0008006" key="3">
    <source>
        <dbReference type="Google" id="ProtNLM"/>
    </source>
</evidence>
<accession>A0A6P2CWI0</accession>
<dbReference type="RefSeq" id="WP_162668081.1">
    <property type="nucleotide sequence ID" value="NZ_LR593886.1"/>
</dbReference>
<dbReference type="AlphaFoldDB" id="A0A6P2CWI0"/>
<dbReference type="EMBL" id="LR593886">
    <property type="protein sequence ID" value="VTR93341.1"/>
    <property type="molecule type" value="Genomic_DNA"/>
</dbReference>